<evidence type="ECO:0000256" key="6">
    <source>
        <dbReference type="ARBA" id="ARBA00022741"/>
    </source>
</evidence>
<dbReference type="GO" id="GO:0005524">
    <property type="term" value="F:ATP binding"/>
    <property type="evidence" value="ECO:0007669"/>
    <property type="project" value="UniProtKB-UniRule"/>
</dbReference>
<dbReference type="GO" id="GO:0035556">
    <property type="term" value="P:intracellular signal transduction"/>
    <property type="evidence" value="ECO:0007669"/>
    <property type="project" value="TreeGrafter"/>
</dbReference>
<dbReference type="Gene3D" id="1.10.510.10">
    <property type="entry name" value="Transferase(Phosphotransferase) domain 1"/>
    <property type="match status" value="1"/>
</dbReference>
<dbReference type="InterPro" id="IPR000719">
    <property type="entry name" value="Prot_kinase_dom"/>
</dbReference>
<dbReference type="PROSITE" id="PS00108">
    <property type="entry name" value="PROTEIN_KINASE_ST"/>
    <property type="match status" value="1"/>
</dbReference>
<feature type="domain" description="Protein kinase" evidence="14">
    <location>
        <begin position="243"/>
        <end position="515"/>
    </location>
</feature>
<keyword evidence="5" id="KW-0808">Transferase</keyword>
<dbReference type="FunFam" id="3.30.200.20:FF:000429">
    <property type="entry name" value="Calcium/calmodulin-dependent protein kinase kinase"/>
    <property type="match status" value="1"/>
</dbReference>
<dbReference type="SMART" id="SM00220">
    <property type="entry name" value="S_TKc"/>
    <property type="match status" value="1"/>
</dbReference>
<proteinExistence type="predicted"/>
<comment type="subcellular location">
    <subcellularLocation>
        <location evidence="1">Cytoplasm</location>
    </subcellularLocation>
</comment>
<dbReference type="PANTHER" id="PTHR24346">
    <property type="entry name" value="MAP/MICROTUBULE AFFINITY-REGULATING KINASE"/>
    <property type="match status" value="1"/>
</dbReference>
<protein>
    <recommendedName>
        <fullName evidence="2">calcium/calmodulin-dependent protein kinase</fullName>
        <ecNumber evidence="2">2.7.11.17</ecNumber>
    </recommendedName>
</protein>
<evidence type="ECO:0000256" key="12">
    <source>
        <dbReference type="PROSITE-ProRule" id="PRU10141"/>
    </source>
</evidence>
<organism evidence="15 16">
    <name type="scientific">Stomoxys calcitrans</name>
    <name type="common">Stable fly</name>
    <name type="synonym">Conops calcitrans</name>
    <dbReference type="NCBI Taxonomy" id="35570"/>
    <lineage>
        <taxon>Eukaryota</taxon>
        <taxon>Metazoa</taxon>
        <taxon>Ecdysozoa</taxon>
        <taxon>Arthropoda</taxon>
        <taxon>Hexapoda</taxon>
        <taxon>Insecta</taxon>
        <taxon>Pterygota</taxon>
        <taxon>Neoptera</taxon>
        <taxon>Endopterygota</taxon>
        <taxon>Diptera</taxon>
        <taxon>Brachycera</taxon>
        <taxon>Muscomorpha</taxon>
        <taxon>Muscoidea</taxon>
        <taxon>Muscidae</taxon>
        <taxon>Stomoxys</taxon>
    </lineage>
</organism>
<evidence type="ECO:0000256" key="1">
    <source>
        <dbReference type="ARBA" id="ARBA00004496"/>
    </source>
</evidence>
<feature type="region of interest" description="Disordered" evidence="13">
    <location>
        <begin position="204"/>
        <end position="228"/>
    </location>
</feature>
<dbReference type="InterPro" id="IPR017441">
    <property type="entry name" value="Protein_kinase_ATP_BS"/>
</dbReference>
<dbReference type="Pfam" id="PF00069">
    <property type="entry name" value="Pkinase"/>
    <property type="match status" value="1"/>
</dbReference>
<evidence type="ECO:0000256" key="10">
    <source>
        <dbReference type="ARBA" id="ARBA00047307"/>
    </source>
</evidence>
<dbReference type="InterPro" id="IPR008271">
    <property type="entry name" value="Ser/Thr_kinase_AS"/>
</dbReference>
<gene>
    <name evidence="15" type="primary">106090267</name>
</gene>
<evidence type="ECO:0000256" key="4">
    <source>
        <dbReference type="ARBA" id="ARBA00022527"/>
    </source>
</evidence>
<dbReference type="GO" id="GO:0005737">
    <property type="term" value="C:cytoplasm"/>
    <property type="evidence" value="ECO:0007669"/>
    <property type="project" value="UniProtKB-SubCell"/>
</dbReference>
<evidence type="ECO:0000256" key="8">
    <source>
        <dbReference type="ARBA" id="ARBA00022840"/>
    </source>
</evidence>
<keyword evidence="16" id="KW-1185">Reference proteome</keyword>
<feature type="compositionally biased region" description="Polar residues" evidence="13">
    <location>
        <begin position="30"/>
        <end position="61"/>
    </location>
</feature>
<dbReference type="PROSITE" id="PS00107">
    <property type="entry name" value="PROTEIN_KINASE_ATP"/>
    <property type="match status" value="1"/>
</dbReference>
<evidence type="ECO:0000259" key="14">
    <source>
        <dbReference type="PROSITE" id="PS50011"/>
    </source>
</evidence>
<dbReference type="PANTHER" id="PTHR24346:SF77">
    <property type="entry name" value="SERINE THREONINE PROTEIN KINASE"/>
    <property type="match status" value="1"/>
</dbReference>
<dbReference type="EC" id="2.7.11.17" evidence="2"/>
<feature type="compositionally biased region" description="Polar residues" evidence="13">
    <location>
        <begin position="73"/>
        <end position="89"/>
    </location>
</feature>
<dbReference type="AlphaFoldDB" id="A0A1I8NX13"/>
<keyword evidence="7" id="KW-0418">Kinase</keyword>
<evidence type="ECO:0000256" key="2">
    <source>
        <dbReference type="ARBA" id="ARBA00012434"/>
    </source>
</evidence>
<evidence type="ECO:0000256" key="11">
    <source>
        <dbReference type="ARBA" id="ARBA00047430"/>
    </source>
</evidence>
<dbReference type="GO" id="GO:0005516">
    <property type="term" value="F:calmodulin binding"/>
    <property type="evidence" value="ECO:0007669"/>
    <property type="project" value="UniProtKB-KW"/>
</dbReference>
<evidence type="ECO:0000256" key="9">
    <source>
        <dbReference type="ARBA" id="ARBA00022860"/>
    </source>
</evidence>
<keyword evidence="4" id="KW-0723">Serine/threonine-protein kinase</keyword>
<dbReference type="PROSITE" id="PS50011">
    <property type="entry name" value="PROTEIN_KINASE_DOM"/>
    <property type="match status" value="1"/>
</dbReference>
<dbReference type="EnsemblMetazoa" id="SCAU002781-RB">
    <property type="protein sequence ID" value="SCAU002781-PB"/>
    <property type="gene ID" value="SCAU002781"/>
</dbReference>
<feature type="binding site" evidence="12">
    <location>
        <position position="272"/>
    </location>
    <ligand>
        <name>ATP</name>
        <dbReference type="ChEBI" id="CHEBI:30616"/>
    </ligand>
</feature>
<dbReference type="GO" id="GO:0004683">
    <property type="term" value="F:calcium/calmodulin-dependent protein kinase activity"/>
    <property type="evidence" value="ECO:0007669"/>
    <property type="project" value="UniProtKB-EC"/>
</dbReference>
<keyword evidence="3" id="KW-0963">Cytoplasm</keyword>
<dbReference type="Proteomes" id="UP000095300">
    <property type="component" value="Unassembled WGS sequence"/>
</dbReference>
<comment type="catalytic activity">
    <reaction evidence="11">
        <text>L-seryl-[protein] + ATP = O-phospho-L-seryl-[protein] + ADP + H(+)</text>
        <dbReference type="Rhea" id="RHEA:17989"/>
        <dbReference type="Rhea" id="RHEA-COMP:9863"/>
        <dbReference type="Rhea" id="RHEA-COMP:11604"/>
        <dbReference type="ChEBI" id="CHEBI:15378"/>
        <dbReference type="ChEBI" id="CHEBI:29999"/>
        <dbReference type="ChEBI" id="CHEBI:30616"/>
        <dbReference type="ChEBI" id="CHEBI:83421"/>
        <dbReference type="ChEBI" id="CHEBI:456216"/>
        <dbReference type="EC" id="2.7.11.17"/>
    </reaction>
</comment>
<dbReference type="OrthoDB" id="68483at2759"/>
<evidence type="ECO:0000256" key="7">
    <source>
        <dbReference type="ARBA" id="ARBA00022777"/>
    </source>
</evidence>
<feature type="region of interest" description="Disordered" evidence="13">
    <location>
        <begin position="1"/>
        <end position="91"/>
    </location>
</feature>
<evidence type="ECO:0000256" key="3">
    <source>
        <dbReference type="ARBA" id="ARBA00022490"/>
    </source>
</evidence>
<keyword evidence="6 12" id="KW-0547">Nucleotide-binding</keyword>
<dbReference type="SUPFAM" id="SSF56112">
    <property type="entry name" value="Protein kinase-like (PK-like)"/>
    <property type="match status" value="1"/>
</dbReference>
<comment type="catalytic activity">
    <reaction evidence="10">
        <text>L-threonyl-[protein] + ATP = O-phospho-L-threonyl-[protein] + ADP + H(+)</text>
        <dbReference type="Rhea" id="RHEA:46608"/>
        <dbReference type="Rhea" id="RHEA-COMP:11060"/>
        <dbReference type="Rhea" id="RHEA-COMP:11605"/>
        <dbReference type="ChEBI" id="CHEBI:15378"/>
        <dbReference type="ChEBI" id="CHEBI:30013"/>
        <dbReference type="ChEBI" id="CHEBI:30616"/>
        <dbReference type="ChEBI" id="CHEBI:61977"/>
        <dbReference type="ChEBI" id="CHEBI:456216"/>
        <dbReference type="EC" id="2.7.11.17"/>
    </reaction>
</comment>
<dbReference type="Gene3D" id="3.30.200.20">
    <property type="entry name" value="Phosphorylase Kinase, domain 1"/>
    <property type="match status" value="1"/>
</dbReference>
<evidence type="ECO:0000313" key="16">
    <source>
        <dbReference type="Proteomes" id="UP000095300"/>
    </source>
</evidence>
<dbReference type="FunFam" id="1.10.510.10:FF:002487">
    <property type="entry name" value="RE68077p"/>
    <property type="match status" value="1"/>
</dbReference>
<dbReference type="InterPro" id="IPR011009">
    <property type="entry name" value="Kinase-like_dom_sf"/>
</dbReference>
<evidence type="ECO:0000256" key="13">
    <source>
        <dbReference type="SAM" id="MobiDB-lite"/>
    </source>
</evidence>
<reference evidence="15" key="1">
    <citation type="submission" date="2020-05" db="UniProtKB">
        <authorList>
            <consortium name="EnsemblMetazoa"/>
        </authorList>
    </citation>
    <scope>IDENTIFICATION</scope>
    <source>
        <strain evidence="15">USDA</strain>
    </source>
</reference>
<name>A0A1I8NX13_STOCA</name>
<sequence>MEPDFHKNEAQARILHAKAGRESRPKHEGTNQQEATNNCSPTGTIFLYKNTQSNPESNSSHVAKKEWSDGCKATNQSLGTPSTEGVQQETDPDEDKCILFGKIRNGCDINLKPKESDNSLCQILQNMNVELAPSAPNCILDINEDIQQQHRIEYLERSEEEHDKNCQVEREDAWNMSAYTTQKTGMLSKPQSLDSRPIYPNVPFSPYASPFSSPRTNRRRPPLRESRRVSIEQSGSFLQLNQYKLLDQIGQGSYGLVKLAYSEEDSTHYAMKILSKRRLLRQAGLLKRGPKKGTSPLDRVYREIAVLKKLDHPNVVKLVEVLDDPLEDSLYMVFELVKKGEVLTIPTKNPLTFERAWSVFRDTLLGLEYLHYQRIIHADIKPGNLLLTECGRVKIADLGVCNEFIGEDSTMTNYSTAGTPAFRAPETLNVGQNVYCGKAADIWALGATLYALVFGNVPFVAASVPVLYDRIKNKPLSFPENSKPCPDLKDCIERMLTKNPETRITLPQLKVHPWVEVSGMHPLPSEEENCRLVQVDDCDINSVVRSIPKLDTLILIKTMLKQHSFGNPFSRGVSGRAPQRGGSRLERFVRAGRSNSAPGSYNNIEDRQICVDNILPALSEYSASNGTNEEH</sequence>
<keyword evidence="9" id="KW-0112">Calmodulin-binding</keyword>
<accession>A0A1I8NX13</accession>
<feature type="compositionally biased region" description="Basic and acidic residues" evidence="13">
    <location>
        <begin position="19"/>
        <end position="29"/>
    </location>
</feature>
<evidence type="ECO:0000256" key="5">
    <source>
        <dbReference type="ARBA" id="ARBA00022679"/>
    </source>
</evidence>
<keyword evidence="8 12" id="KW-0067">ATP-binding</keyword>
<feature type="compositionally biased region" description="Basic and acidic residues" evidence="13">
    <location>
        <begin position="1"/>
        <end position="10"/>
    </location>
</feature>
<feature type="compositionally biased region" description="Low complexity" evidence="13">
    <location>
        <begin position="204"/>
        <end position="215"/>
    </location>
</feature>
<dbReference type="VEuPathDB" id="VectorBase:SCAU002781"/>
<evidence type="ECO:0000313" key="15">
    <source>
        <dbReference type="EnsemblMetazoa" id="SCAU002781-PB"/>
    </source>
</evidence>
<dbReference type="GO" id="GO:0005634">
    <property type="term" value="C:nucleus"/>
    <property type="evidence" value="ECO:0007669"/>
    <property type="project" value="UniProtKB-ARBA"/>
</dbReference>